<dbReference type="Gene3D" id="1.10.530.10">
    <property type="match status" value="1"/>
</dbReference>
<dbReference type="GO" id="GO:0004040">
    <property type="term" value="F:amidase activity"/>
    <property type="evidence" value="ECO:0007669"/>
    <property type="project" value="InterPro"/>
</dbReference>
<dbReference type="AlphaFoldDB" id="A0A7X1B4J5"/>
<dbReference type="EMBL" id="JACHVC010000006">
    <property type="protein sequence ID" value="MBC2605549.1"/>
    <property type="molecule type" value="Genomic_DNA"/>
</dbReference>
<feature type="transmembrane region" description="Helical" evidence="1">
    <location>
        <begin position="20"/>
        <end position="43"/>
    </location>
</feature>
<dbReference type="SMART" id="SM00047">
    <property type="entry name" value="LYZ2"/>
    <property type="match status" value="1"/>
</dbReference>
<protein>
    <submittedName>
        <fullName evidence="3">Glucosaminidase domain-containing protein</fullName>
    </submittedName>
</protein>
<dbReference type="Proteomes" id="UP000526501">
    <property type="component" value="Unassembled WGS sequence"/>
</dbReference>
<feature type="domain" description="Mannosyl-glycoprotein endo-beta-N-acetylglucosamidase-like" evidence="2">
    <location>
        <begin position="125"/>
        <end position="258"/>
    </location>
</feature>
<comment type="caution">
    <text evidence="3">The sequence shown here is derived from an EMBL/GenBank/DDBJ whole genome shotgun (WGS) entry which is preliminary data.</text>
</comment>
<gene>
    <name evidence="3" type="ORF">H5P27_05785</name>
</gene>
<evidence type="ECO:0000313" key="3">
    <source>
        <dbReference type="EMBL" id="MBC2605549.1"/>
    </source>
</evidence>
<dbReference type="PANTHER" id="PTHR40572">
    <property type="entry name" value="PROTEIN BAX"/>
    <property type="match status" value="1"/>
</dbReference>
<dbReference type="InterPro" id="IPR002901">
    <property type="entry name" value="MGlyc_endo_b_GlcNAc-like_dom"/>
</dbReference>
<keyword evidence="1" id="KW-0812">Transmembrane</keyword>
<keyword evidence="1" id="KW-1133">Transmembrane helix</keyword>
<dbReference type="InterPro" id="IPR053195">
    <property type="entry name" value="Bax-like"/>
</dbReference>
<evidence type="ECO:0000259" key="2">
    <source>
        <dbReference type="SMART" id="SM00047"/>
    </source>
</evidence>
<evidence type="ECO:0000256" key="1">
    <source>
        <dbReference type="SAM" id="Phobius"/>
    </source>
</evidence>
<dbReference type="Pfam" id="PF01832">
    <property type="entry name" value="Glucosaminidase"/>
    <property type="match status" value="1"/>
</dbReference>
<accession>A0A7X1B4J5</accession>
<proteinExistence type="predicted"/>
<dbReference type="PANTHER" id="PTHR40572:SF1">
    <property type="entry name" value="PROTEIN BAX"/>
    <property type="match status" value="1"/>
</dbReference>
<keyword evidence="1" id="KW-0472">Membrane</keyword>
<reference evidence="3 4" key="1">
    <citation type="submission" date="2020-07" db="EMBL/GenBank/DDBJ databases">
        <authorList>
            <person name="Feng X."/>
        </authorList>
    </citation>
    <scope>NUCLEOTIDE SEQUENCE [LARGE SCALE GENOMIC DNA]</scope>
    <source>
        <strain evidence="3 4">JCM23202</strain>
    </source>
</reference>
<organism evidence="3 4">
    <name type="scientific">Pelagicoccus albus</name>
    <dbReference type="NCBI Taxonomy" id="415222"/>
    <lineage>
        <taxon>Bacteria</taxon>
        <taxon>Pseudomonadati</taxon>
        <taxon>Verrucomicrobiota</taxon>
        <taxon>Opitutia</taxon>
        <taxon>Puniceicoccales</taxon>
        <taxon>Pelagicoccaceae</taxon>
        <taxon>Pelagicoccus</taxon>
    </lineage>
</organism>
<name>A0A7X1B4J5_9BACT</name>
<evidence type="ECO:0000313" key="4">
    <source>
        <dbReference type="Proteomes" id="UP000526501"/>
    </source>
</evidence>
<sequence>MSLLKGVSFSPPSDYQTWMFLASALSLIVISIYSVLSVVETIIEEKEQYRHEEIVHLPNFASIASTPERKKAFFNFLEPFVVEANREILEERSQVESFRDYFEENGELSGKRLVLFNVLRESYGLEMVETAGLEDIAELLNRVDVIPASMVLAQAAIESGWGTSRFARQGNNLFGIWCYEPGCGIVPRRRPAGETYEVAAYDTPRDSFLAYIRNLNTSHHYEALRDIRAAHRENGMEVTGKDLAGGLSNYSQERWTYVRKVRGLIASNRLEERSKIR</sequence>
<keyword evidence="4" id="KW-1185">Reference proteome</keyword>